<evidence type="ECO:0000256" key="10">
    <source>
        <dbReference type="ARBA" id="ARBA00023128"/>
    </source>
</evidence>
<dbReference type="InterPro" id="IPR001421">
    <property type="entry name" value="ATP8_metazoa"/>
</dbReference>
<evidence type="ECO:0000256" key="2">
    <source>
        <dbReference type="ARBA" id="ARBA00008892"/>
    </source>
</evidence>
<comment type="subunit">
    <text evidence="3">F-type ATPases have 2 components, CF(1) - the catalytic core - and CF(0) - the membrane proton channel.</text>
</comment>
<keyword evidence="9 12" id="KW-0406">Ion transport</keyword>
<accession>A0A4Y5SEP0</accession>
<dbReference type="GO" id="GO:0031966">
    <property type="term" value="C:mitochondrial membrane"/>
    <property type="evidence" value="ECO:0007669"/>
    <property type="project" value="UniProtKB-SubCell"/>
</dbReference>
<keyword evidence="8 13" id="KW-1133">Transmembrane helix</keyword>
<dbReference type="AlphaFoldDB" id="A0A4Y5SEP0"/>
<feature type="transmembrane region" description="Helical" evidence="13">
    <location>
        <begin position="6"/>
        <end position="30"/>
    </location>
</feature>
<evidence type="ECO:0000256" key="11">
    <source>
        <dbReference type="ARBA" id="ARBA00023136"/>
    </source>
</evidence>
<evidence type="ECO:0000256" key="4">
    <source>
        <dbReference type="ARBA" id="ARBA00022448"/>
    </source>
</evidence>
<name>A0A4Y5SEP0_9ODON</name>
<evidence type="ECO:0000256" key="7">
    <source>
        <dbReference type="ARBA" id="ARBA00022781"/>
    </source>
</evidence>
<dbReference type="Pfam" id="PF00895">
    <property type="entry name" value="ATP-synt_8"/>
    <property type="match status" value="1"/>
</dbReference>
<keyword evidence="10 12" id="KW-0496">Mitochondrion</keyword>
<keyword evidence="6 12" id="KW-0812">Transmembrane</keyword>
<dbReference type="GO" id="GO:0045259">
    <property type="term" value="C:proton-transporting ATP synthase complex"/>
    <property type="evidence" value="ECO:0007669"/>
    <property type="project" value="UniProtKB-KW"/>
</dbReference>
<evidence type="ECO:0000256" key="3">
    <source>
        <dbReference type="ARBA" id="ARBA00011291"/>
    </source>
</evidence>
<evidence type="ECO:0000256" key="6">
    <source>
        <dbReference type="ARBA" id="ARBA00022692"/>
    </source>
</evidence>
<evidence type="ECO:0000256" key="9">
    <source>
        <dbReference type="ARBA" id="ARBA00023065"/>
    </source>
</evidence>
<evidence type="ECO:0000256" key="1">
    <source>
        <dbReference type="ARBA" id="ARBA00004304"/>
    </source>
</evidence>
<protein>
    <recommendedName>
        <fullName evidence="12">ATP synthase complex subunit 8</fullName>
    </recommendedName>
</protein>
<dbReference type="GO" id="GO:0015078">
    <property type="term" value="F:proton transmembrane transporter activity"/>
    <property type="evidence" value="ECO:0007669"/>
    <property type="project" value="InterPro"/>
</dbReference>
<evidence type="ECO:0000256" key="13">
    <source>
        <dbReference type="SAM" id="Phobius"/>
    </source>
</evidence>
<comment type="similarity">
    <text evidence="2 12">Belongs to the ATPase protein 8 family.</text>
</comment>
<reference evidence="14" key="2">
    <citation type="journal article" date="2019" name="Sci. Rep.">
        <title>Different mitogenomic codon usage patterns between damselflies and dragonflies and nine complete mitogenomes for odonates.</title>
        <authorList>
            <person name="Guan D.L."/>
            <person name="Qian Z.Q."/>
            <person name="Ma L.B."/>
            <person name="Bai Y."/>
            <person name="Xu S.Q."/>
        </authorList>
    </citation>
    <scope>NUCLEOTIDE SEQUENCE</scope>
</reference>
<proteinExistence type="inferred from homology"/>
<evidence type="ECO:0000313" key="14">
    <source>
        <dbReference type="EMBL" id="QDA21688.1"/>
    </source>
</evidence>
<dbReference type="EMBL" id="MH751438">
    <property type="protein sequence ID" value="QDA21688.1"/>
    <property type="molecule type" value="Genomic_DNA"/>
</dbReference>
<geneLocation type="mitochondrion" evidence="14"/>
<keyword evidence="11 13" id="KW-0472">Membrane</keyword>
<comment type="subcellular location">
    <subcellularLocation>
        <location evidence="1 12">Mitochondrion membrane</location>
        <topology evidence="1 12">Single-pass membrane protein</topology>
    </subcellularLocation>
</comment>
<gene>
    <name evidence="14" type="primary">atp8</name>
</gene>
<keyword evidence="7 12" id="KW-0375">Hydrogen ion transport</keyword>
<keyword evidence="5 12" id="KW-0138">CF(0)</keyword>
<keyword evidence="4 12" id="KW-0813">Transport</keyword>
<dbReference type="GO" id="GO:0015986">
    <property type="term" value="P:proton motive force-driven ATP synthesis"/>
    <property type="evidence" value="ECO:0007669"/>
    <property type="project" value="InterPro"/>
</dbReference>
<sequence>MPQMAPMSWILLFLFFSAMLLTINIMNYYILMPSMKSFNKVENLNVKSNNWKW</sequence>
<evidence type="ECO:0000256" key="5">
    <source>
        <dbReference type="ARBA" id="ARBA00022547"/>
    </source>
</evidence>
<evidence type="ECO:0000256" key="8">
    <source>
        <dbReference type="ARBA" id="ARBA00022989"/>
    </source>
</evidence>
<reference evidence="14" key="1">
    <citation type="submission" date="2018-08" db="EMBL/GenBank/DDBJ databases">
        <authorList>
            <person name="Guan D.-L."/>
            <person name="Xu S.-Q."/>
        </authorList>
    </citation>
    <scope>NUCLEOTIDE SEQUENCE</scope>
</reference>
<evidence type="ECO:0000256" key="12">
    <source>
        <dbReference type="RuleBase" id="RU003661"/>
    </source>
</evidence>
<organism evidence="14">
    <name type="scientific">Orthetrum sabina</name>
    <dbReference type="NCBI Taxonomy" id="320892"/>
    <lineage>
        <taxon>Eukaryota</taxon>
        <taxon>Metazoa</taxon>
        <taxon>Ecdysozoa</taxon>
        <taxon>Arthropoda</taxon>
        <taxon>Hexapoda</taxon>
        <taxon>Insecta</taxon>
        <taxon>Pterygota</taxon>
        <taxon>Palaeoptera</taxon>
        <taxon>Odonata</taxon>
        <taxon>Epiprocta</taxon>
        <taxon>Anisoptera</taxon>
        <taxon>Libelluloidea</taxon>
        <taxon>Libellulidae</taxon>
        <taxon>Orthetrum</taxon>
    </lineage>
</organism>